<reference evidence="8" key="1">
    <citation type="submission" date="2020-11" db="EMBL/GenBank/DDBJ databases">
        <authorList>
            <consortium name="DOE Joint Genome Institute"/>
            <person name="Ahrendt S."/>
            <person name="Riley R."/>
            <person name="Andreopoulos W."/>
            <person name="Labutti K."/>
            <person name="Pangilinan J."/>
            <person name="Ruiz-Duenas F.J."/>
            <person name="Barrasa J.M."/>
            <person name="Sanchez-Garcia M."/>
            <person name="Camarero S."/>
            <person name="Miyauchi S."/>
            <person name="Serrano A."/>
            <person name="Linde D."/>
            <person name="Babiker R."/>
            <person name="Drula E."/>
            <person name="Ayuso-Fernandez I."/>
            <person name="Pacheco R."/>
            <person name="Padilla G."/>
            <person name="Ferreira P."/>
            <person name="Barriuso J."/>
            <person name="Kellner H."/>
            <person name="Castanera R."/>
            <person name="Alfaro M."/>
            <person name="Ramirez L."/>
            <person name="Pisabarro A.G."/>
            <person name="Kuo A."/>
            <person name="Tritt A."/>
            <person name="Lipzen A."/>
            <person name="He G."/>
            <person name="Yan M."/>
            <person name="Ng V."/>
            <person name="Cullen D."/>
            <person name="Martin F."/>
            <person name="Rosso M.-N."/>
            <person name="Henrissat B."/>
            <person name="Hibbett D."/>
            <person name="Martinez A.T."/>
            <person name="Grigoriev I.V."/>
        </authorList>
    </citation>
    <scope>NUCLEOTIDE SEQUENCE</scope>
    <source>
        <strain evidence="8">CBS 506.95</strain>
    </source>
</reference>
<dbReference type="InterPro" id="IPR036249">
    <property type="entry name" value="Thioredoxin-like_sf"/>
</dbReference>
<keyword evidence="4" id="KW-0274">FAD</keyword>
<evidence type="ECO:0000256" key="1">
    <source>
        <dbReference type="ARBA" id="ARBA00001974"/>
    </source>
</evidence>
<dbReference type="PANTHER" id="PTHR43004:SF19">
    <property type="entry name" value="BINDING MONOOXYGENASE, PUTATIVE (JCVI)-RELATED"/>
    <property type="match status" value="1"/>
</dbReference>
<dbReference type="AlphaFoldDB" id="A0A9P6EF51"/>
<dbReference type="Gene3D" id="3.40.30.20">
    <property type="match status" value="1"/>
</dbReference>
<evidence type="ECO:0000313" key="8">
    <source>
        <dbReference type="EMBL" id="KAF9527743.1"/>
    </source>
</evidence>
<dbReference type="EMBL" id="MU157858">
    <property type="protein sequence ID" value="KAF9527743.1"/>
    <property type="molecule type" value="Genomic_DNA"/>
</dbReference>
<keyword evidence="9" id="KW-1185">Reference proteome</keyword>
<dbReference type="GO" id="GO:0016709">
    <property type="term" value="F:oxidoreductase activity, acting on paired donors, with incorporation or reduction of molecular oxygen, NAD(P)H as one donor, and incorporation of one atom of oxygen"/>
    <property type="evidence" value="ECO:0007669"/>
    <property type="project" value="UniProtKB-ARBA"/>
</dbReference>
<dbReference type="GO" id="GO:0071949">
    <property type="term" value="F:FAD binding"/>
    <property type="evidence" value="ECO:0007669"/>
    <property type="project" value="InterPro"/>
</dbReference>
<evidence type="ECO:0000313" key="9">
    <source>
        <dbReference type="Proteomes" id="UP000807306"/>
    </source>
</evidence>
<evidence type="ECO:0000256" key="2">
    <source>
        <dbReference type="ARBA" id="ARBA00007801"/>
    </source>
</evidence>
<dbReference type="SUPFAM" id="SSF52833">
    <property type="entry name" value="Thioredoxin-like"/>
    <property type="match status" value="1"/>
</dbReference>
<dbReference type="InterPro" id="IPR038220">
    <property type="entry name" value="PHOX_C_sf"/>
</dbReference>
<evidence type="ECO:0000259" key="7">
    <source>
        <dbReference type="Pfam" id="PF07976"/>
    </source>
</evidence>
<organism evidence="8 9">
    <name type="scientific">Crepidotus variabilis</name>
    <dbReference type="NCBI Taxonomy" id="179855"/>
    <lineage>
        <taxon>Eukaryota</taxon>
        <taxon>Fungi</taxon>
        <taxon>Dikarya</taxon>
        <taxon>Basidiomycota</taxon>
        <taxon>Agaricomycotina</taxon>
        <taxon>Agaricomycetes</taxon>
        <taxon>Agaricomycetidae</taxon>
        <taxon>Agaricales</taxon>
        <taxon>Agaricineae</taxon>
        <taxon>Crepidotaceae</taxon>
        <taxon>Crepidotus</taxon>
    </lineage>
</organism>
<evidence type="ECO:0000256" key="4">
    <source>
        <dbReference type="ARBA" id="ARBA00022827"/>
    </source>
</evidence>
<dbReference type="Proteomes" id="UP000807306">
    <property type="component" value="Unassembled WGS sequence"/>
</dbReference>
<keyword evidence="5" id="KW-0560">Oxidoreductase</keyword>
<feature type="domain" description="FAD-binding" evidence="6">
    <location>
        <begin position="8"/>
        <end position="354"/>
    </location>
</feature>
<proteinExistence type="inferred from homology"/>
<dbReference type="InterPro" id="IPR012941">
    <property type="entry name" value="Phe_hydrox_C_dim_dom"/>
</dbReference>
<dbReference type="PRINTS" id="PR00420">
    <property type="entry name" value="RNGMNOXGNASE"/>
</dbReference>
<evidence type="ECO:0000259" key="6">
    <source>
        <dbReference type="Pfam" id="PF01494"/>
    </source>
</evidence>
<comment type="similarity">
    <text evidence="2">Belongs to the PheA/TfdB FAD monooxygenase family.</text>
</comment>
<dbReference type="InterPro" id="IPR050641">
    <property type="entry name" value="RIFMO-like"/>
</dbReference>
<accession>A0A9P6EF51</accession>
<evidence type="ECO:0000256" key="3">
    <source>
        <dbReference type="ARBA" id="ARBA00022630"/>
    </source>
</evidence>
<sequence length="548" mass="59732">MLNRVPSILVVGAGPTGLTLALSLLRQGVPVRIIDRNLAANPGQRGSGLFPRTLEVLEALGLWEKVKKIAIPVPKIAIYGLPGGTEVIKETEMISPVPATPDIPHPNGIFLGQNHLEAMLTEAIVKLGGVIDRGIELKNLQQSESTVQATLVNEKQGGIEEASYEYVVGMDGGKSIVRKLLDFPFIGETRGDTQVVFGDFYMNGLGSDRIHIWGDVLKKGLFARPTETPDLFSLIIGGDIQSYINSSNQTETVKAMVKEAMGGREDVKIVDSVWHGIYRFNIRMAPQFSKGRVFIGGDAAHVHSPTGGQGLNTGVQDGYNLAWKLALVLHGRVSPSLLDTYTSERVPVVAEMLNLTTQLFTKTLVIKDGSSDPSSFARERKLNQLGVNYRASRIVIDQGEAVEPVSSYGGPDGGPIRAGDRAPDASGLVRVGTKESARLFEIFDSRLHTVVFFADRLTQELTATSTLFTKYSPEVVRFIVVRKVQDNLESDLDLPVYEDRDGHAYKAYNTVDGSGKVFVVRPDGFVGARLQTIEGVEKYFDEVLGLRL</sequence>
<name>A0A9P6EF51_9AGAR</name>
<comment type="cofactor">
    <cofactor evidence="1">
        <name>FAD</name>
        <dbReference type="ChEBI" id="CHEBI:57692"/>
    </cofactor>
</comment>
<feature type="domain" description="Phenol hydroxylase-like C-terminal dimerisation" evidence="7">
    <location>
        <begin position="495"/>
        <end position="544"/>
    </location>
</feature>
<dbReference type="Gene3D" id="3.30.70.2450">
    <property type="match status" value="1"/>
</dbReference>
<dbReference type="PANTHER" id="PTHR43004">
    <property type="entry name" value="TRK SYSTEM POTASSIUM UPTAKE PROTEIN"/>
    <property type="match status" value="1"/>
</dbReference>
<dbReference type="InterPro" id="IPR036188">
    <property type="entry name" value="FAD/NAD-bd_sf"/>
</dbReference>
<dbReference type="InterPro" id="IPR002938">
    <property type="entry name" value="FAD-bd"/>
</dbReference>
<comment type="caution">
    <text evidence="8">The sequence shown here is derived from an EMBL/GenBank/DDBJ whole genome shotgun (WGS) entry which is preliminary data.</text>
</comment>
<dbReference type="SUPFAM" id="SSF51905">
    <property type="entry name" value="FAD/NAD(P)-binding domain"/>
    <property type="match status" value="1"/>
</dbReference>
<protein>
    <submittedName>
        <fullName evidence="8">FAD binding domain-containing protein</fullName>
    </submittedName>
</protein>
<dbReference type="Pfam" id="PF01494">
    <property type="entry name" value="FAD_binding_3"/>
    <property type="match status" value="1"/>
</dbReference>
<gene>
    <name evidence="8" type="ORF">CPB83DRAFT_855554</name>
</gene>
<dbReference type="Gene3D" id="3.50.50.60">
    <property type="entry name" value="FAD/NAD(P)-binding domain"/>
    <property type="match status" value="1"/>
</dbReference>
<dbReference type="OrthoDB" id="2690153at2759"/>
<keyword evidence="3" id="KW-0285">Flavoprotein</keyword>
<dbReference type="Pfam" id="PF07976">
    <property type="entry name" value="Phe_hydrox_dim"/>
    <property type="match status" value="1"/>
</dbReference>
<evidence type="ECO:0000256" key="5">
    <source>
        <dbReference type="ARBA" id="ARBA00023002"/>
    </source>
</evidence>